<dbReference type="PANTHER" id="PTHR42928:SF3">
    <property type="entry name" value="UPF0065 PROTEIN YFLP"/>
    <property type="match status" value="1"/>
</dbReference>
<evidence type="ECO:0000256" key="1">
    <source>
        <dbReference type="ARBA" id="ARBA00006987"/>
    </source>
</evidence>
<dbReference type="Pfam" id="PF03401">
    <property type="entry name" value="TctC"/>
    <property type="match status" value="1"/>
</dbReference>
<dbReference type="RefSeq" id="WP_386776710.1">
    <property type="nucleotide sequence ID" value="NZ_JBHRUG010000048.1"/>
</dbReference>
<evidence type="ECO:0000313" key="4">
    <source>
        <dbReference type="Proteomes" id="UP001595579"/>
    </source>
</evidence>
<dbReference type="PIRSF" id="PIRSF017082">
    <property type="entry name" value="YflP"/>
    <property type="match status" value="1"/>
</dbReference>
<dbReference type="InterPro" id="IPR005064">
    <property type="entry name" value="BUG"/>
</dbReference>
<comment type="caution">
    <text evidence="3">The sequence shown here is derived from an EMBL/GenBank/DDBJ whole genome shotgun (WGS) entry which is preliminary data.</text>
</comment>
<reference evidence="4" key="1">
    <citation type="journal article" date="2019" name="Int. J. Syst. Evol. Microbiol.">
        <title>The Global Catalogue of Microorganisms (GCM) 10K type strain sequencing project: providing services to taxonomists for standard genome sequencing and annotation.</title>
        <authorList>
            <consortium name="The Broad Institute Genomics Platform"/>
            <consortium name="The Broad Institute Genome Sequencing Center for Infectious Disease"/>
            <person name="Wu L."/>
            <person name="Ma J."/>
        </authorList>
    </citation>
    <scope>NUCLEOTIDE SEQUENCE [LARGE SCALE GENOMIC DNA]</scope>
    <source>
        <strain evidence="4">CECT 7698</strain>
    </source>
</reference>
<name>A0ABV7LUF2_9GAMM</name>
<gene>
    <name evidence="3" type="ORF">ACFOEV_20275</name>
</gene>
<organism evidence="3 4">
    <name type="scientific">Litchfieldella rifensis</name>
    <dbReference type="NCBI Taxonomy" id="762643"/>
    <lineage>
        <taxon>Bacteria</taxon>
        <taxon>Pseudomonadati</taxon>
        <taxon>Pseudomonadota</taxon>
        <taxon>Gammaproteobacteria</taxon>
        <taxon>Oceanospirillales</taxon>
        <taxon>Halomonadaceae</taxon>
        <taxon>Litchfieldella</taxon>
    </lineage>
</organism>
<dbReference type="CDD" id="cd07012">
    <property type="entry name" value="PBP2_Bug_TTT"/>
    <property type="match status" value="1"/>
</dbReference>
<dbReference type="Proteomes" id="UP001595579">
    <property type="component" value="Unassembled WGS sequence"/>
</dbReference>
<dbReference type="SUPFAM" id="SSF53850">
    <property type="entry name" value="Periplasmic binding protein-like II"/>
    <property type="match status" value="1"/>
</dbReference>
<accession>A0ABV7LUF2</accession>
<feature type="signal peptide" evidence="2">
    <location>
        <begin position="1"/>
        <end position="24"/>
    </location>
</feature>
<keyword evidence="4" id="KW-1185">Reference proteome</keyword>
<evidence type="ECO:0000256" key="2">
    <source>
        <dbReference type="SAM" id="SignalP"/>
    </source>
</evidence>
<sequence length="329" mass="35190">MKMHGKAKLTAAISCALISTAAWSFEPSGKVDCIAPSDPGGGWDFTCRSVGRVLQNLDLVPASVQTINMAGATGGVAFSHVVSKRSNDPKLLIAASTTTAAGLAQGLFPGMTADMVDWVGALGADYGIIAVADDSPYQNLNDLMSALQEDPTSVTFSGGDSKGSWDHLKLLMAAQKAGVSDLRDIKYLPYDGGGEALTQVVGHHVDAFTGDISEARGFIKSGDLRVLAVLSDERLPLEEYADIPTAKEQGIDLVGANWRGFYIPSDIPDDAKQYWIDSMNTLYESDEWKQVMMDNGLMPFHLSGEEFTNFVTEQIASIEQISSDLGIAR</sequence>
<keyword evidence="2" id="KW-0732">Signal</keyword>
<dbReference type="Gene3D" id="3.40.190.10">
    <property type="entry name" value="Periplasmic binding protein-like II"/>
    <property type="match status" value="1"/>
</dbReference>
<dbReference type="EMBL" id="JBHRUG010000048">
    <property type="protein sequence ID" value="MFC3285942.1"/>
    <property type="molecule type" value="Genomic_DNA"/>
</dbReference>
<feature type="chain" id="PRO_5046320012" evidence="2">
    <location>
        <begin position="25"/>
        <end position="329"/>
    </location>
</feature>
<dbReference type="Gene3D" id="3.40.190.150">
    <property type="entry name" value="Bordetella uptake gene, domain 1"/>
    <property type="match status" value="1"/>
</dbReference>
<protein>
    <submittedName>
        <fullName evidence="3">Bug family tripartite tricarboxylate transporter substrate binding protein</fullName>
    </submittedName>
</protein>
<proteinExistence type="inferred from homology"/>
<dbReference type="PANTHER" id="PTHR42928">
    <property type="entry name" value="TRICARBOXYLATE-BINDING PROTEIN"/>
    <property type="match status" value="1"/>
</dbReference>
<comment type="similarity">
    <text evidence="1">Belongs to the UPF0065 (bug) family.</text>
</comment>
<dbReference type="InterPro" id="IPR042100">
    <property type="entry name" value="Bug_dom1"/>
</dbReference>
<evidence type="ECO:0000313" key="3">
    <source>
        <dbReference type="EMBL" id="MFC3285942.1"/>
    </source>
</evidence>